<dbReference type="Pfam" id="PF00534">
    <property type="entry name" value="Glycos_transf_1"/>
    <property type="match status" value="1"/>
</dbReference>
<keyword evidence="1" id="KW-0328">Glycosyltransferase</keyword>
<dbReference type="EMBL" id="UWOC01000136">
    <property type="protein sequence ID" value="VCU08830.1"/>
    <property type="molecule type" value="Genomic_DNA"/>
</dbReference>
<evidence type="ECO:0000313" key="4">
    <source>
        <dbReference type="EMBL" id="VCU08830.1"/>
    </source>
</evidence>
<dbReference type="SUPFAM" id="SSF53756">
    <property type="entry name" value="UDP-Glycosyltransferase/glycogen phosphorylase"/>
    <property type="match status" value="1"/>
</dbReference>
<dbReference type="InterPro" id="IPR001296">
    <property type="entry name" value="Glyco_trans_1"/>
</dbReference>
<dbReference type="GO" id="GO:0016757">
    <property type="term" value="F:glycosyltransferase activity"/>
    <property type="evidence" value="ECO:0007669"/>
    <property type="project" value="UniProtKB-KW"/>
</dbReference>
<dbReference type="PANTHER" id="PTHR12526">
    <property type="entry name" value="GLYCOSYLTRANSFERASE"/>
    <property type="match status" value="1"/>
</dbReference>
<sequence length="420" mass="46986">MEISAKTMLSNEIVPSSLLLVTPVSLQQRDGSVWIDDQTGAGLVRWLESFDQVSYFGVAADENDRSASSVTWVDVRQLSGASRLRAIPLPRAYRIELAVLRTASMRRQLAEEIRRHQYLSFVVGGLFGDWGALAALEAIHQGRKYACCLDAPATEQLRRVLPEMRYRRRIKEAVVLPVADKLTRWLVKRSAVGLLQGSDTYNYYKSFSANPTLIYDTHTSRADAISVQNIKTKTEQVLNDEAVRICYVGRAISIKGPLEWIETLGLLDRSGVEFEAVWLGDGPMLPAMKEAAQERGLADRVSFRGFIGDRKAVLEEMRRSHIFLFCHKVPESPRCLVEALVSGCPIVGFECDYASELVREQGGGEFVPVGDSKALASSIARLVRDRKRLADLITSAAQTGRKFDEESVYRHRADTIKRFS</sequence>
<evidence type="ECO:0000313" key="5">
    <source>
        <dbReference type="Proteomes" id="UP000289200"/>
    </source>
</evidence>
<accession>A0A3S4B4D4</accession>
<dbReference type="PANTHER" id="PTHR12526:SF510">
    <property type="entry name" value="D-INOSITOL 3-PHOSPHATE GLYCOSYLTRANSFERASE"/>
    <property type="match status" value="1"/>
</dbReference>
<feature type="domain" description="Glycosyl transferase family 1" evidence="3">
    <location>
        <begin position="233"/>
        <end position="397"/>
    </location>
</feature>
<gene>
    <name evidence="4" type="primary">kanE_2</name>
    <name evidence="4" type="ORF">RHODGE_RHODGE_01992</name>
</gene>
<dbReference type="OrthoDB" id="503550at2"/>
<organism evidence="4 5">
    <name type="scientific">Rhodoplanes serenus</name>
    <dbReference type="NCBI Taxonomy" id="200615"/>
    <lineage>
        <taxon>Bacteria</taxon>
        <taxon>Pseudomonadati</taxon>
        <taxon>Pseudomonadota</taxon>
        <taxon>Alphaproteobacteria</taxon>
        <taxon>Hyphomicrobiales</taxon>
        <taxon>Nitrobacteraceae</taxon>
        <taxon>Rhodoplanes</taxon>
    </lineage>
</organism>
<reference evidence="5" key="1">
    <citation type="submission" date="2018-10" db="EMBL/GenBank/DDBJ databases">
        <authorList>
            <person name="Peiro R."/>
            <person name="Begona"/>
            <person name="Cbmso G."/>
            <person name="Lopez M."/>
            <person name="Gonzalez S."/>
            <person name="Sacristan E."/>
            <person name="Castillo E."/>
        </authorList>
    </citation>
    <scope>NUCLEOTIDE SEQUENCE [LARGE SCALE GENOMIC DNA]</scope>
</reference>
<name>A0A3S4B4D4_9BRAD</name>
<evidence type="ECO:0000259" key="3">
    <source>
        <dbReference type="Pfam" id="PF00534"/>
    </source>
</evidence>
<evidence type="ECO:0000256" key="2">
    <source>
        <dbReference type="ARBA" id="ARBA00022679"/>
    </source>
</evidence>
<dbReference type="AlphaFoldDB" id="A0A3S4B4D4"/>
<dbReference type="Proteomes" id="UP000289200">
    <property type="component" value="Unassembled WGS sequence"/>
</dbReference>
<keyword evidence="5" id="KW-1185">Reference proteome</keyword>
<protein>
    <submittedName>
        <fullName evidence="4">Alpha-D-kanosaminyltransferase</fullName>
    </submittedName>
</protein>
<proteinExistence type="predicted"/>
<dbReference type="RefSeq" id="WP_129608846.1">
    <property type="nucleotide sequence ID" value="NZ_UWOC01000136.1"/>
</dbReference>
<dbReference type="Gene3D" id="3.40.50.2000">
    <property type="entry name" value="Glycogen Phosphorylase B"/>
    <property type="match status" value="1"/>
</dbReference>
<evidence type="ECO:0000256" key="1">
    <source>
        <dbReference type="ARBA" id="ARBA00022676"/>
    </source>
</evidence>
<keyword evidence="2" id="KW-0808">Transferase</keyword>
<comment type="caution">
    <text evidence="4">The sequence shown here is derived from an EMBL/GenBank/DDBJ whole genome shotgun (WGS) entry which is preliminary data.</text>
</comment>